<accession>A0A9Q0I493</accession>
<comment type="caution">
    <text evidence="2">The sequence shown here is derived from an EMBL/GenBank/DDBJ whole genome shotgun (WGS) entry which is preliminary data.</text>
</comment>
<dbReference type="EMBL" id="JANIIK010000560">
    <property type="protein sequence ID" value="KAJ3583076.1"/>
    <property type="molecule type" value="Genomic_DNA"/>
</dbReference>
<gene>
    <name evidence="2" type="ORF">NHX12_034491</name>
</gene>
<evidence type="ECO:0000313" key="2">
    <source>
        <dbReference type="EMBL" id="KAJ3583076.1"/>
    </source>
</evidence>
<dbReference type="AlphaFoldDB" id="A0A9Q0I493"/>
<dbReference type="Proteomes" id="UP001148018">
    <property type="component" value="Unassembled WGS sequence"/>
</dbReference>
<protein>
    <submittedName>
        <fullName evidence="2">Uncharacterized protein</fullName>
    </submittedName>
</protein>
<feature type="non-terminal residue" evidence="2">
    <location>
        <position position="70"/>
    </location>
</feature>
<proteinExistence type="predicted"/>
<name>A0A9Q0I493_9TELE</name>
<feature type="non-terminal residue" evidence="2">
    <location>
        <position position="1"/>
    </location>
</feature>
<evidence type="ECO:0000256" key="1">
    <source>
        <dbReference type="SAM" id="MobiDB-lite"/>
    </source>
</evidence>
<feature type="compositionally biased region" description="Basic and acidic residues" evidence="1">
    <location>
        <begin position="46"/>
        <end position="70"/>
    </location>
</feature>
<feature type="region of interest" description="Disordered" evidence="1">
    <location>
        <begin position="25"/>
        <end position="70"/>
    </location>
</feature>
<organism evidence="2 3">
    <name type="scientific">Muraenolepis orangiensis</name>
    <name type="common">Patagonian moray cod</name>
    <dbReference type="NCBI Taxonomy" id="630683"/>
    <lineage>
        <taxon>Eukaryota</taxon>
        <taxon>Metazoa</taxon>
        <taxon>Chordata</taxon>
        <taxon>Craniata</taxon>
        <taxon>Vertebrata</taxon>
        <taxon>Euteleostomi</taxon>
        <taxon>Actinopterygii</taxon>
        <taxon>Neopterygii</taxon>
        <taxon>Teleostei</taxon>
        <taxon>Neoteleostei</taxon>
        <taxon>Acanthomorphata</taxon>
        <taxon>Zeiogadaria</taxon>
        <taxon>Gadariae</taxon>
        <taxon>Gadiformes</taxon>
        <taxon>Muraenolepidoidei</taxon>
        <taxon>Muraenolepididae</taxon>
        <taxon>Muraenolepis</taxon>
    </lineage>
</organism>
<reference evidence="2" key="1">
    <citation type="submission" date="2022-07" db="EMBL/GenBank/DDBJ databases">
        <title>Chromosome-level genome of Muraenolepis orangiensis.</title>
        <authorList>
            <person name="Kim J."/>
        </authorList>
    </citation>
    <scope>NUCLEOTIDE SEQUENCE</scope>
    <source>
        <strain evidence="2">KU_S4_2022</strain>
        <tissue evidence="2">Muscle</tissue>
    </source>
</reference>
<feature type="compositionally biased region" description="Pro residues" evidence="1">
    <location>
        <begin position="33"/>
        <end position="42"/>
    </location>
</feature>
<keyword evidence="3" id="KW-1185">Reference proteome</keyword>
<sequence>EQGGSPGGWEPGGGVWCWSVQDASPLHLHHHPPPPSPQPLPSLHPYEQRASDGRRADGPPEEQHIGRVGL</sequence>
<evidence type="ECO:0000313" key="3">
    <source>
        <dbReference type="Proteomes" id="UP001148018"/>
    </source>
</evidence>